<comment type="catalytic activity">
    <reaction evidence="1 11">
        <text>ATP = 3',5'-cyclic AMP + diphosphate</text>
        <dbReference type="Rhea" id="RHEA:15389"/>
        <dbReference type="ChEBI" id="CHEBI:30616"/>
        <dbReference type="ChEBI" id="CHEBI:33019"/>
        <dbReference type="ChEBI" id="CHEBI:58165"/>
        <dbReference type="EC" id="4.6.1.1"/>
    </reaction>
</comment>
<evidence type="ECO:0000256" key="11">
    <source>
        <dbReference type="RuleBase" id="RU000604"/>
    </source>
</evidence>
<keyword evidence="6" id="KW-0963">Cytoplasm</keyword>
<evidence type="ECO:0000313" key="14">
    <source>
        <dbReference type="EMBL" id="QWL64488.1"/>
    </source>
</evidence>
<dbReference type="InterPro" id="IPR024685">
    <property type="entry name" value="Adenylate_cyclase_1_N"/>
</dbReference>
<dbReference type="PIRSF" id="PIRSF001444">
    <property type="entry name" value="Adenylate_cycl"/>
    <property type="match status" value="1"/>
</dbReference>
<protein>
    <recommendedName>
        <fullName evidence="5 11">Adenylate cyclase</fullName>
        <ecNumber evidence="4 11">4.6.1.1</ecNumber>
    </recommendedName>
</protein>
<dbReference type="GO" id="GO:0006171">
    <property type="term" value="P:cAMP biosynthetic process"/>
    <property type="evidence" value="ECO:0007669"/>
    <property type="project" value="UniProtKB-KW"/>
</dbReference>
<dbReference type="EMBL" id="CP053881">
    <property type="protein sequence ID" value="QWL64488.1"/>
    <property type="molecule type" value="Genomic_DNA"/>
</dbReference>
<evidence type="ECO:0000256" key="4">
    <source>
        <dbReference type="ARBA" id="ARBA00012201"/>
    </source>
</evidence>
<proteinExistence type="inferred from homology"/>
<reference evidence="14 15" key="1">
    <citation type="journal article" date="2021" name="Front. Microbiol.">
        <title>Prevalence and Genetic Analysis of Chromosomal mcr-3/7 in Aeromonas From U.S. Animal-Derived Samples.</title>
        <authorList>
            <person name="Wang Y."/>
            <person name="Hou N."/>
            <person name="Rasooly R."/>
            <person name="Gu Y."/>
            <person name="He X."/>
        </authorList>
    </citation>
    <scope>NUCLEOTIDE SEQUENCE [LARGE SCALE GENOMIC DNA]</scope>
    <source>
        <strain evidence="14 15">4608</strain>
    </source>
</reference>
<dbReference type="GO" id="GO:0004016">
    <property type="term" value="F:adenylate cyclase activity"/>
    <property type="evidence" value="ECO:0007669"/>
    <property type="project" value="UniProtKB-EC"/>
</dbReference>
<evidence type="ECO:0000256" key="3">
    <source>
        <dbReference type="ARBA" id="ARBA00007901"/>
    </source>
</evidence>
<dbReference type="AlphaFoldDB" id="A0ABD7ETL7"/>
<feature type="domain" description="Adenylate cyclase class-I N-terminal" evidence="13">
    <location>
        <begin position="5"/>
        <end position="200"/>
    </location>
</feature>
<dbReference type="PROSITE" id="PS01093">
    <property type="entry name" value="ADENYLATE_CYCLASE_1_2"/>
    <property type="match status" value="1"/>
</dbReference>
<gene>
    <name evidence="14" type="ORF">HQ399_20695</name>
</gene>
<keyword evidence="7" id="KW-0547">Nucleotide-binding</keyword>
<dbReference type="GO" id="GO:0005737">
    <property type="term" value="C:cytoplasm"/>
    <property type="evidence" value="ECO:0007669"/>
    <property type="project" value="UniProtKB-SubCell"/>
</dbReference>
<evidence type="ECO:0000256" key="12">
    <source>
        <dbReference type="RuleBase" id="RU004184"/>
    </source>
</evidence>
<evidence type="ECO:0000259" key="13">
    <source>
        <dbReference type="Pfam" id="PF12633"/>
    </source>
</evidence>
<dbReference type="Pfam" id="PF01295">
    <property type="entry name" value="Adenylate_cycl"/>
    <property type="match status" value="1"/>
</dbReference>
<evidence type="ECO:0000256" key="7">
    <source>
        <dbReference type="ARBA" id="ARBA00022741"/>
    </source>
</evidence>
<keyword evidence="8" id="KW-0067">ATP-binding</keyword>
<comment type="similarity">
    <text evidence="3 12">Belongs to the adenylyl cyclase class-1 family.</text>
</comment>
<organism evidence="14 15">
    <name type="scientific">Aeromonas jandaei</name>
    <dbReference type="NCBI Taxonomy" id="650"/>
    <lineage>
        <taxon>Bacteria</taxon>
        <taxon>Pseudomonadati</taxon>
        <taxon>Pseudomonadota</taxon>
        <taxon>Gammaproteobacteria</taxon>
        <taxon>Aeromonadales</taxon>
        <taxon>Aeromonadaceae</taxon>
        <taxon>Aeromonas</taxon>
    </lineage>
</organism>
<sequence length="846" mass="97792">MLEKLDTLVARYDGITRLKTQRALGLMSRYGQQVFQLLPVMLHFNHPLLPGYVSGDVPHGIWSFSTTPEQQAFIDDLCQNANCLNGLATHDRAIQGLYSMGSTSSIGQCCHSDLDIWVCHVAGLSQTRLDLLEQKCQQLSKWAEQRGVDLNFFLIPEDKFRQTNDAEMQGESCGSAQHLLLLDEFYRSAMHIAGKRLIWYLVPVEYDDHYDEYVNGLFESGQLDQDDWLDLGSFNRIPAEEYFGSALWQLYKGIDSPYKAVLKSVLMEAYSHEYPNTRLLSMIGRDWFQHNEGMHYRLDNYCLMLDKVTNYLKSIGDMARLDLVRRCFYLKVCDGLSHPKDDHSPEWRREQMSQLVSYWGWSQEKLYHLDHRHEWKVEEVKIAHAELLEALMQSYRNLIQFARRNNISESINPEDIGILSRKLYAAFESLPGKVQRVNLKIAPDLSEPDLSFVQVPHGRLNRAGWYLYKHSLEPVDIIGRAPLEFNGYISKLVSWAYFNDLLTPQSRVHLFNQGSDLHIDNLHQFCRDLSGCFPEKYPLATNLALSRPCEIRQLSIFLNLEMDPTSHWVGQVIEFDANTVDVFSFGRNQECLVGSVDLVYRNSWSEIRTLHFQGDEAVVDALTTILGKMHQDAAAPEMIEVFCYSQHFRSLVRSRFQTLVAECIDLRLARDKQQLVKTMALGKEKYGIFFERRGVSVKKLENAIDFYRHISHNKLDHLPLRLDKTHSQHLPSIVDAYASEGLVQFFFDTRDAGTNIYILDEANRVEIYQHFAGNKDELVSGVNRFYTSNHERFSDDGQFINFNLPQYYEIVQHNGELAVIPYRSQGRGANRCRRPAMWVSRCGYAS</sequence>
<evidence type="ECO:0000256" key="2">
    <source>
        <dbReference type="ARBA" id="ARBA00004496"/>
    </source>
</evidence>
<dbReference type="Proteomes" id="UP000679312">
    <property type="component" value="Chromosome"/>
</dbReference>
<evidence type="ECO:0000256" key="1">
    <source>
        <dbReference type="ARBA" id="ARBA00001593"/>
    </source>
</evidence>
<evidence type="ECO:0000256" key="8">
    <source>
        <dbReference type="ARBA" id="ARBA00022840"/>
    </source>
</evidence>
<evidence type="ECO:0000256" key="9">
    <source>
        <dbReference type="ARBA" id="ARBA00022998"/>
    </source>
</evidence>
<dbReference type="NCBIfam" id="NF006978">
    <property type="entry name" value="PRK09450.1-2"/>
    <property type="match status" value="1"/>
</dbReference>
<dbReference type="PROSITE" id="PS01092">
    <property type="entry name" value="ADENYLATE_CYCLASE_1_1"/>
    <property type="match status" value="1"/>
</dbReference>
<evidence type="ECO:0000256" key="10">
    <source>
        <dbReference type="ARBA" id="ARBA00023239"/>
    </source>
</evidence>
<evidence type="ECO:0000256" key="5">
    <source>
        <dbReference type="ARBA" id="ARBA00021420"/>
    </source>
</evidence>
<dbReference type="PANTHER" id="PTHR38760:SF1">
    <property type="entry name" value="ADENYLATE CYCLASE"/>
    <property type="match status" value="1"/>
</dbReference>
<evidence type="ECO:0000256" key="6">
    <source>
        <dbReference type="ARBA" id="ARBA00022490"/>
    </source>
</evidence>
<dbReference type="EC" id="4.6.1.1" evidence="4 11"/>
<dbReference type="InterPro" id="IPR024686">
    <property type="entry name" value="Adenylate_cyclase_1_CS"/>
</dbReference>
<dbReference type="PANTHER" id="PTHR38760">
    <property type="entry name" value="ADENYLATE CYCLASE"/>
    <property type="match status" value="1"/>
</dbReference>
<name>A0ABD7ETL7_AERJA</name>
<accession>A0ABD7ETL7</accession>
<dbReference type="RefSeq" id="WP_215802262.1">
    <property type="nucleotide sequence ID" value="NZ_CP053881.1"/>
</dbReference>
<dbReference type="Pfam" id="PF12633">
    <property type="entry name" value="Adenyl_cycl_N"/>
    <property type="match status" value="1"/>
</dbReference>
<keyword evidence="10 11" id="KW-0456">Lyase</keyword>
<dbReference type="GO" id="GO:0005524">
    <property type="term" value="F:ATP binding"/>
    <property type="evidence" value="ECO:0007669"/>
    <property type="project" value="UniProtKB-KW"/>
</dbReference>
<keyword evidence="9 11" id="KW-0115">cAMP biosynthesis</keyword>
<dbReference type="InterPro" id="IPR000274">
    <property type="entry name" value="Adenylate_cyclase_1"/>
</dbReference>
<comment type="subcellular location">
    <subcellularLocation>
        <location evidence="2 11">Cytoplasm</location>
    </subcellularLocation>
</comment>
<evidence type="ECO:0000313" key="15">
    <source>
        <dbReference type="Proteomes" id="UP000679312"/>
    </source>
</evidence>